<dbReference type="EMBL" id="CYHA01000003">
    <property type="protein sequence ID" value="CUA83413.1"/>
    <property type="molecule type" value="Genomic_DNA"/>
</dbReference>
<gene>
    <name evidence="5" type="ORF">Ga0061063_1731</name>
</gene>
<dbReference type="Gene3D" id="3.40.190.10">
    <property type="entry name" value="Periplasmic binding protein-like II"/>
    <property type="match status" value="2"/>
</dbReference>
<name>A0A0K6GY21_9NEIS</name>
<reference evidence="6" key="1">
    <citation type="submission" date="2015-08" db="EMBL/GenBank/DDBJ databases">
        <authorList>
            <person name="Varghese N."/>
        </authorList>
    </citation>
    <scope>NUCLEOTIDE SEQUENCE [LARGE SCALE GENOMIC DNA]</scope>
    <source>
        <strain evidence="6">DSM 17901</strain>
    </source>
</reference>
<proteinExistence type="predicted"/>
<evidence type="ECO:0000259" key="4">
    <source>
        <dbReference type="Pfam" id="PF00497"/>
    </source>
</evidence>
<evidence type="ECO:0000256" key="3">
    <source>
        <dbReference type="SAM" id="SignalP"/>
    </source>
</evidence>
<dbReference type="PANTHER" id="PTHR35936">
    <property type="entry name" value="MEMBRANE-BOUND LYTIC MUREIN TRANSGLYCOSYLASE F"/>
    <property type="match status" value="1"/>
</dbReference>
<dbReference type="STRING" id="375574.GCA_001418035_01522"/>
<feature type="signal peptide" evidence="3">
    <location>
        <begin position="1"/>
        <end position="22"/>
    </location>
</feature>
<feature type="compositionally biased region" description="Polar residues" evidence="2">
    <location>
        <begin position="255"/>
        <end position="267"/>
    </location>
</feature>
<dbReference type="AlphaFoldDB" id="A0A0K6GY21"/>
<evidence type="ECO:0000256" key="1">
    <source>
        <dbReference type="ARBA" id="ARBA00022729"/>
    </source>
</evidence>
<evidence type="ECO:0000313" key="6">
    <source>
        <dbReference type="Proteomes" id="UP000243535"/>
    </source>
</evidence>
<feature type="region of interest" description="Disordered" evidence="2">
    <location>
        <begin position="250"/>
        <end position="289"/>
    </location>
</feature>
<evidence type="ECO:0000256" key="2">
    <source>
        <dbReference type="SAM" id="MobiDB-lite"/>
    </source>
</evidence>
<dbReference type="Pfam" id="PF00497">
    <property type="entry name" value="SBP_bac_3"/>
    <property type="match status" value="1"/>
</dbReference>
<organism evidence="5 6">
    <name type="scientific">Gulbenkiania indica</name>
    <dbReference type="NCBI Taxonomy" id="375574"/>
    <lineage>
        <taxon>Bacteria</taxon>
        <taxon>Pseudomonadati</taxon>
        <taxon>Pseudomonadota</taxon>
        <taxon>Betaproteobacteria</taxon>
        <taxon>Neisseriales</taxon>
        <taxon>Chromobacteriaceae</taxon>
        <taxon>Gulbenkiania</taxon>
    </lineage>
</organism>
<protein>
    <submittedName>
        <fullName evidence="5">Amino acid ABC transporter substrate-binding protein, PAAT family (TC 3.A.1.3.-)</fullName>
    </submittedName>
</protein>
<dbReference type="InterPro" id="IPR001638">
    <property type="entry name" value="Solute-binding_3/MltF_N"/>
</dbReference>
<dbReference type="SUPFAM" id="SSF53850">
    <property type="entry name" value="Periplasmic binding protein-like II"/>
    <property type="match status" value="1"/>
</dbReference>
<evidence type="ECO:0000313" key="5">
    <source>
        <dbReference type="EMBL" id="CUA83413.1"/>
    </source>
</evidence>
<feature type="chain" id="PRO_5005503463" evidence="3">
    <location>
        <begin position="23"/>
        <end position="289"/>
    </location>
</feature>
<keyword evidence="6" id="KW-1185">Reference proteome</keyword>
<accession>A0A0K6GY21</accession>
<feature type="domain" description="Solute-binding protein family 3/N-terminal" evidence="4">
    <location>
        <begin position="34"/>
        <end position="248"/>
    </location>
</feature>
<sequence length="289" mass="31659">MVFMRPLRQGVLLGMLVLPALAAPAGSERPLRLAFSPYAPWKVLGPTGLPAGPYVEIIRALAKRMGLPLTFRDCPLQRCLLEAERGDVDLVIGVRGTPERRAYLHFLEPAFAPASPIRFYQRLQDRRVLRSLTDLNGLSVGWTEGVQFPPPLHQHAGLIRDLSPTTASSFRKLLMARVDVVPTTEGRGRALLRQAEFAGRIRLAPLVVWPEEDRKIGLARQSPYYSLRPRFEQAIAAMVADGTMRRLLAEGPESRSASEPATGTASGQAGRCTACPPPKPAVDAPPARH</sequence>
<dbReference type="OrthoDB" id="8781046at2"/>
<keyword evidence="1 3" id="KW-0732">Signal</keyword>
<dbReference type="Proteomes" id="UP000243535">
    <property type="component" value="Unassembled WGS sequence"/>
</dbReference>
<dbReference type="PANTHER" id="PTHR35936:SF25">
    <property type="entry name" value="ABC TRANSPORTER SUBSTRATE-BINDING PROTEIN"/>
    <property type="match status" value="1"/>
</dbReference>